<protein>
    <submittedName>
        <fullName evidence="6">Uncharacterized protein</fullName>
    </submittedName>
</protein>
<dbReference type="EMBL" id="OC867337">
    <property type="protein sequence ID" value="CAD7633442.1"/>
    <property type="molecule type" value="Genomic_DNA"/>
</dbReference>
<evidence type="ECO:0000256" key="1">
    <source>
        <dbReference type="ARBA" id="ARBA00004141"/>
    </source>
</evidence>
<dbReference type="AlphaFoldDB" id="A0A7R9L1Z9"/>
<feature type="transmembrane region" description="Helical" evidence="5">
    <location>
        <begin position="106"/>
        <end position="127"/>
    </location>
</feature>
<evidence type="ECO:0000256" key="5">
    <source>
        <dbReference type="SAM" id="Phobius"/>
    </source>
</evidence>
<keyword evidence="2 5" id="KW-0812">Transmembrane</keyword>
<evidence type="ECO:0000313" key="6">
    <source>
        <dbReference type="EMBL" id="CAD7633442.1"/>
    </source>
</evidence>
<accession>A0A7R9L1Z9</accession>
<dbReference type="GO" id="GO:0016020">
    <property type="term" value="C:membrane"/>
    <property type="evidence" value="ECO:0007669"/>
    <property type="project" value="UniProtKB-SubCell"/>
</dbReference>
<proteinExistence type="predicted"/>
<dbReference type="Gene3D" id="1.20.140.150">
    <property type="match status" value="1"/>
</dbReference>
<sequence>MDLQLIALFADYWAYFDAKSDLGLPEEVGHYGLWGLCSVKAPVYRDDCDPLDTFFKPPHHMMIAGAVASIHTIVLGLFLPFIAIRLQQIRRNKPNFIIDTKTVNKLKLLLITFAVFLSTLTLLLMTIQTSASREQLIFNNSPVENYDIRNGWSFWLEVTVLVVNVLIIGLCLVEMNRIRKLDALGFTAFIANPGPDIMSHDFSPNFESLSNEYTNQISIISDPSTDGWNRCNQHNCQLLNKTFPNLPFQSIAFNNPAFLPESPDLRRHKPFNNHFEII</sequence>
<reference evidence="6" key="1">
    <citation type="submission" date="2020-11" db="EMBL/GenBank/DDBJ databases">
        <authorList>
            <person name="Tran Van P."/>
        </authorList>
    </citation>
    <scope>NUCLEOTIDE SEQUENCE</scope>
</reference>
<keyword evidence="7" id="KW-1185">Reference proteome</keyword>
<dbReference type="InterPro" id="IPR017974">
    <property type="entry name" value="Claudin_CS"/>
</dbReference>
<evidence type="ECO:0000313" key="7">
    <source>
        <dbReference type="Proteomes" id="UP000759131"/>
    </source>
</evidence>
<feature type="transmembrane region" description="Helical" evidence="5">
    <location>
        <begin position="61"/>
        <end position="86"/>
    </location>
</feature>
<name>A0A7R9L1Z9_9ACAR</name>
<dbReference type="EMBL" id="CAJPIZ010012762">
    <property type="protein sequence ID" value="CAG2113872.1"/>
    <property type="molecule type" value="Genomic_DNA"/>
</dbReference>
<keyword evidence="4 5" id="KW-0472">Membrane</keyword>
<dbReference type="Proteomes" id="UP000759131">
    <property type="component" value="Unassembled WGS sequence"/>
</dbReference>
<dbReference type="OrthoDB" id="6503071at2759"/>
<evidence type="ECO:0000256" key="4">
    <source>
        <dbReference type="ARBA" id="ARBA00023136"/>
    </source>
</evidence>
<comment type="subcellular location">
    <subcellularLocation>
        <location evidence="1">Membrane</location>
        <topology evidence="1">Multi-pass membrane protein</topology>
    </subcellularLocation>
</comment>
<gene>
    <name evidence="6" type="ORF">OSB1V03_LOCUS13839</name>
</gene>
<dbReference type="PROSITE" id="PS01346">
    <property type="entry name" value="CLAUDIN"/>
    <property type="match status" value="1"/>
</dbReference>
<keyword evidence="3 5" id="KW-1133">Transmembrane helix</keyword>
<feature type="transmembrane region" description="Helical" evidence="5">
    <location>
        <begin position="152"/>
        <end position="173"/>
    </location>
</feature>
<evidence type="ECO:0000256" key="2">
    <source>
        <dbReference type="ARBA" id="ARBA00022692"/>
    </source>
</evidence>
<evidence type="ECO:0000256" key="3">
    <source>
        <dbReference type="ARBA" id="ARBA00022989"/>
    </source>
</evidence>
<organism evidence="6">
    <name type="scientific">Medioppia subpectinata</name>
    <dbReference type="NCBI Taxonomy" id="1979941"/>
    <lineage>
        <taxon>Eukaryota</taxon>
        <taxon>Metazoa</taxon>
        <taxon>Ecdysozoa</taxon>
        <taxon>Arthropoda</taxon>
        <taxon>Chelicerata</taxon>
        <taxon>Arachnida</taxon>
        <taxon>Acari</taxon>
        <taxon>Acariformes</taxon>
        <taxon>Sarcoptiformes</taxon>
        <taxon>Oribatida</taxon>
        <taxon>Brachypylina</taxon>
        <taxon>Oppioidea</taxon>
        <taxon>Oppiidae</taxon>
        <taxon>Medioppia</taxon>
    </lineage>
</organism>